<dbReference type="Gene3D" id="3.40.50.360">
    <property type="match status" value="1"/>
</dbReference>
<dbReference type="PROSITE" id="PS60001">
    <property type="entry name" value="NOS"/>
    <property type="match status" value="1"/>
</dbReference>
<dbReference type="FunFam" id="3.90.440.10:FF:000001">
    <property type="entry name" value="Endothelial nitric oxide synthase"/>
    <property type="match status" value="1"/>
</dbReference>
<dbReference type="InterPro" id="IPR017938">
    <property type="entry name" value="Riboflavin_synthase-like_b-brl"/>
</dbReference>
<dbReference type="InterPro" id="IPR023173">
    <property type="entry name" value="NADPH_Cyt_P450_Rdtase_alpha"/>
</dbReference>
<dbReference type="InterPro" id="IPR008254">
    <property type="entry name" value="Flavodoxin/NO_synth"/>
</dbReference>
<dbReference type="GO" id="GO:0005516">
    <property type="term" value="F:calmodulin binding"/>
    <property type="evidence" value="ECO:0007669"/>
    <property type="project" value="UniProtKB-KW"/>
</dbReference>
<evidence type="ECO:0000256" key="4">
    <source>
        <dbReference type="ARBA" id="ARBA00022630"/>
    </source>
</evidence>
<feature type="region of interest" description="Disordered" evidence="14">
    <location>
        <begin position="1"/>
        <end position="26"/>
    </location>
</feature>
<evidence type="ECO:0000256" key="11">
    <source>
        <dbReference type="ARBA" id="ARBA00023004"/>
    </source>
</evidence>
<dbReference type="GO" id="GO:0050661">
    <property type="term" value="F:NADP binding"/>
    <property type="evidence" value="ECO:0007669"/>
    <property type="project" value="InterPro"/>
</dbReference>
<dbReference type="FunFam" id="3.40.50.360:FF:000019">
    <property type="entry name" value="Nitric oxide synthase"/>
    <property type="match status" value="1"/>
</dbReference>
<dbReference type="InterPro" id="IPR029039">
    <property type="entry name" value="Flavoprotein-like_sf"/>
</dbReference>
<dbReference type="InterPro" id="IPR039261">
    <property type="entry name" value="FNR_nucleotide-bd"/>
</dbReference>
<evidence type="ECO:0000256" key="10">
    <source>
        <dbReference type="ARBA" id="ARBA00023002"/>
    </source>
</evidence>
<dbReference type="Pfam" id="PF00667">
    <property type="entry name" value="FAD_binding_1"/>
    <property type="match status" value="1"/>
</dbReference>
<organism evidence="18 19">
    <name type="scientific">Brachionus plicatilis</name>
    <name type="common">Marine rotifer</name>
    <name type="synonym">Brachionus muelleri</name>
    <dbReference type="NCBI Taxonomy" id="10195"/>
    <lineage>
        <taxon>Eukaryota</taxon>
        <taxon>Metazoa</taxon>
        <taxon>Spiralia</taxon>
        <taxon>Gnathifera</taxon>
        <taxon>Rotifera</taxon>
        <taxon>Eurotatoria</taxon>
        <taxon>Monogononta</taxon>
        <taxon>Pseudotrocha</taxon>
        <taxon>Ploima</taxon>
        <taxon>Brachionidae</taxon>
        <taxon>Brachionus</taxon>
    </lineage>
</organism>
<dbReference type="Gene3D" id="2.40.30.10">
    <property type="entry name" value="Translation factors"/>
    <property type="match status" value="1"/>
</dbReference>
<dbReference type="InterPro" id="IPR044940">
    <property type="entry name" value="NOS_dom_2"/>
</dbReference>
<comment type="cofactor">
    <cofactor evidence="12">
        <name>FMN</name>
        <dbReference type="ChEBI" id="CHEBI:58210"/>
    </cofactor>
    <text evidence="12">Binds 1 FMN.</text>
</comment>
<dbReference type="PIRSF" id="PIRSF000333">
    <property type="entry name" value="NOS"/>
    <property type="match status" value="1"/>
</dbReference>
<sequence length="1126" mass="128696">MTPECERKVPQTEKEPESKQDVKKQSVKLTKQNVLEKIKSIDSSAPNAAGEMSPTKLKKKKGLKLKYLIDETNNIDILHHKAYSKVECSSERCLGSLLKPGKTIASYDRSKEEKISQAIDFINQFYASVKRQGSKTHQERISEVIQSIRSKGTYELKETELCFGARTAWRNAPRCIGRIQWSRLQVFDARYVTTARGIFEALCNHLKYATNKGNIRSAITIFRQRTEQGHDYRIWNSQFISYAGYKMEDGSTIGDQSQLEFTEICIKLGWKAKHGEFDVLPLVLQANGLDPEWFDIPPELILEVNIVHPIYEKFKDLNLKWYCVPGVSSMLLDVGGIEFTACPFNGWYMGTEIGRDLADVNRYDKLGLIADTLGLDRKSNSSLWKDKALIELNHAILYSFQKNTITITDHHSAAESFMKHHQNETVLRGGCPGDWVWVVPPLSSHLTPDGAWKTHVWKQKSSNTENRRLKRRVYFSDIARAVKFSAKLMGKAMAKRIKCTILYATETGKSERFAKTLSDLFKHAFDPRILCMKDYDVVDLENETLLLMVTSTFGNGDPPENGREFKKILIDMQKERSLLNTSTDITNPDGLSNVRFSVFALGNSSYPKFCQFGKFLDDILNDIGAERVYDLGLGDELCGQEESFRKWSFGAFKSAFEYFCIDTDSSLLDILSNTDLDWSPQTIRLTIHDEKKFDLYESLHKLHERKIYPCKFVSKRNLQTVNSGRITLLVEISTTGYSSELQYKPGDHVGIFASNRKNLVDAILDKLSNAPPPDQMIKIEILKEKSSIFGAGKQWVVDDQYLPFTLRHAFTNLLDITSPLSQDMLKYLSSQVSADSDREKLEKLSQDHIAYEKWKLNGYPNLVEVLDEFPSLRPNASLLITKLPKLQPRFYSISSSPKQTDDINITVGLIEYTPVGKSTHYGVCSKWLDEMNLNDSVPMFVREAPSFRLPEDKTCPIIMVCAGTGLAPFRSFWQERKIDKEMLPNPNGINGVGWGKLILYFGCRQKNVDEIYRSEIDQMLKENVLSEYHPAYSREPNKKKFYVQDVMEKNGESLFDLICNKNGHFYVCGDVRMAADVTQTLEQQLVKHSNSKFTLQDAKDFLHSMKENLRFHEDIFGNNMSNNQSK</sequence>
<reference evidence="18 19" key="1">
    <citation type="journal article" date="2018" name="Sci. Rep.">
        <title>Genomic signatures of local adaptation to the degree of environmental predictability in rotifers.</title>
        <authorList>
            <person name="Franch-Gras L."/>
            <person name="Hahn C."/>
            <person name="Garcia-Roger E.M."/>
            <person name="Carmona M.J."/>
            <person name="Serra M."/>
            <person name="Gomez A."/>
        </authorList>
    </citation>
    <scope>NUCLEOTIDE SEQUENCE [LARGE SCALE GENOMIC DNA]</scope>
    <source>
        <strain evidence="18">HYR1</strain>
    </source>
</reference>
<evidence type="ECO:0000313" key="19">
    <source>
        <dbReference type="Proteomes" id="UP000276133"/>
    </source>
</evidence>
<keyword evidence="8 12" id="KW-0521">NADP</keyword>
<evidence type="ECO:0000256" key="7">
    <source>
        <dbReference type="ARBA" id="ARBA00022827"/>
    </source>
</evidence>
<evidence type="ECO:0000256" key="14">
    <source>
        <dbReference type="SAM" id="MobiDB-lite"/>
    </source>
</evidence>
<evidence type="ECO:0000313" key="18">
    <source>
        <dbReference type="EMBL" id="RNA17686.1"/>
    </source>
</evidence>
<dbReference type="GO" id="GO:0046872">
    <property type="term" value="F:metal ion binding"/>
    <property type="evidence" value="ECO:0007669"/>
    <property type="project" value="UniProtKB-KW"/>
</dbReference>
<dbReference type="STRING" id="10195.A0A3M7R287"/>
<dbReference type="InterPro" id="IPR012144">
    <property type="entry name" value="NOS_euk"/>
</dbReference>
<gene>
    <name evidence="18" type="ORF">BpHYR1_030870</name>
</gene>
<dbReference type="Gene3D" id="3.90.340.10">
    <property type="entry name" value="Nitric Oxide Synthase, Chain A, domain 1"/>
    <property type="match status" value="1"/>
</dbReference>
<dbReference type="InterPro" id="IPR001709">
    <property type="entry name" value="Flavoprot_Pyr_Nucl_cyt_Rdtase"/>
</dbReference>
<dbReference type="EC" id="1.14.13.39" evidence="12"/>
<dbReference type="InterPro" id="IPR017927">
    <property type="entry name" value="FAD-bd_FR_type"/>
</dbReference>
<dbReference type="EMBL" id="REGN01004399">
    <property type="protein sequence ID" value="RNA17686.1"/>
    <property type="molecule type" value="Genomic_DNA"/>
</dbReference>
<dbReference type="InterPro" id="IPR003097">
    <property type="entry name" value="CysJ-like_FAD-binding"/>
</dbReference>
<dbReference type="PRINTS" id="PR00371">
    <property type="entry name" value="FPNCR"/>
</dbReference>
<evidence type="ECO:0000256" key="8">
    <source>
        <dbReference type="ARBA" id="ARBA00022857"/>
    </source>
</evidence>
<feature type="domain" description="FHA" evidence="15">
    <location>
        <begin position="999"/>
        <end position="1051"/>
    </location>
</feature>
<evidence type="ECO:0000256" key="12">
    <source>
        <dbReference type="PIRNR" id="PIRNR000333"/>
    </source>
</evidence>
<dbReference type="GO" id="GO:0050660">
    <property type="term" value="F:flavin adenine dinucleotide binding"/>
    <property type="evidence" value="ECO:0007669"/>
    <property type="project" value="InterPro"/>
</dbReference>
<evidence type="ECO:0000256" key="6">
    <source>
        <dbReference type="ARBA" id="ARBA00022723"/>
    </source>
</evidence>
<feature type="compositionally biased region" description="Basic and acidic residues" evidence="14">
    <location>
        <begin position="1"/>
        <end position="24"/>
    </location>
</feature>
<name>A0A3M7R287_BRAPC</name>
<dbReference type="PANTHER" id="PTHR43410">
    <property type="entry name" value="NITRIC OXIDE SYNTHASE OXYGENASE"/>
    <property type="match status" value="1"/>
</dbReference>
<keyword evidence="7 12" id="KW-0274">FAD</keyword>
<evidence type="ECO:0000256" key="2">
    <source>
        <dbReference type="ARBA" id="ARBA00006267"/>
    </source>
</evidence>
<dbReference type="InterPro" id="IPR036119">
    <property type="entry name" value="NOS_N_sf"/>
</dbReference>
<dbReference type="PRINTS" id="PR00369">
    <property type="entry name" value="FLAVODOXIN"/>
</dbReference>
<dbReference type="PANTHER" id="PTHR43410:SF1">
    <property type="entry name" value="NITRIC OXIDE SYNTHASE"/>
    <property type="match status" value="1"/>
</dbReference>
<comment type="cofactor">
    <cofactor evidence="12">
        <name>FAD</name>
        <dbReference type="ChEBI" id="CHEBI:57692"/>
    </cofactor>
    <text evidence="12">Binds 1 FAD.</text>
</comment>
<dbReference type="GO" id="GO:0004517">
    <property type="term" value="F:nitric-oxide synthase activity"/>
    <property type="evidence" value="ECO:0007669"/>
    <property type="project" value="UniProtKB-EC"/>
</dbReference>
<evidence type="ECO:0000259" key="16">
    <source>
        <dbReference type="PROSITE" id="PS50902"/>
    </source>
</evidence>
<keyword evidence="19" id="KW-1185">Reference proteome</keyword>
<keyword evidence="3 12" id="KW-0349">Heme</keyword>
<accession>A0A3M7R287</accession>
<dbReference type="OrthoDB" id="1688044at2759"/>
<dbReference type="Pfam" id="PF02898">
    <property type="entry name" value="NO_synthase"/>
    <property type="match status" value="1"/>
</dbReference>
<dbReference type="PROSITE" id="PS51384">
    <property type="entry name" value="FAD_FR"/>
    <property type="match status" value="1"/>
</dbReference>
<comment type="similarity">
    <text evidence="2 12">Belongs to the NOS family.</text>
</comment>
<dbReference type="AlphaFoldDB" id="A0A3M7R287"/>
<dbReference type="Gene3D" id="1.20.990.10">
    <property type="entry name" value="NADPH-cytochrome p450 Reductase, Chain A, domain 3"/>
    <property type="match status" value="1"/>
</dbReference>
<keyword evidence="9 12" id="KW-0112">Calmodulin-binding</keyword>
<dbReference type="InterPro" id="IPR001433">
    <property type="entry name" value="OxRdtase_FAD/NAD-bd"/>
</dbReference>
<dbReference type="PROSITE" id="PS50902">
    <property type="entry name" value="FLAVODOXIN_LIKE"/>
    <property type="match status" value="1"/>
</dbReference>
<protein>
    <recommendedName>
        <fullName evidence="12">Nitric oxide synthase</fullName>
        <ecNumber evidence="12">1.14.13.39</ecNumber>
    </recommendedName>
</protein>
<evidence type="ECO:0000256" key="1">
    <source>
        <dbReference type="ARBA" id="ARBA00001970"/>
    </source>
</evidence>
<dbReference type="GO" id="GO:0020037">
    <property type="term" value="F:heme binding"/>
    <property type="evidence" value="ECO:0007669"/>
    <property type="project" value="InterPro"/>
</dbReference>
<dbReference type="InterPro" id="IPR004030">
    <property type="entry name" value="NOS_N"/>
</dbReference>
<keyword evidence="10 12" id="KW-0560">Oxidoreductase</keyword>
<dbReference type="FunFam" id="1.20.990.10:FF:000002">
    <property type="entry name" value="Nitric oxide synthase"/>
    <property type="match status" value="1"/>
</dbReference>
<proteinExistence type="inferred from homology"/>
<comment type="cofactor">
    <cofactor evidence="1 12">
        <name>heme b</name>
        <dbReference type="ChEBI" id="CHEBI:60344"/>
    </cofactor>
</comment>
<evidence type="ECO:0000256" key="13">
    <source>
        <dbReference type="PIRSR" id="PIRSR000333-1"/>
    </source>
</evidence>
<dbReference type="Pfam" id="PF00175">
    <property type="entry name" value="NAD_binding_1"/>
    <property type="match status" value="1"/>
</dbReference>
<feature type="domain" description="FAD-binding FR-type" evidence="17">
    <location>
        <begin position="705"/>
        <end position="950"/>
    </location>
</feature>
<evidence type="ECO:0000259" key="17">
    <source>
        <dbReference type="PROSITE" id="PS51384"/>
    </source>
</evidence>
<feature type="domain" description="Flavodoxin-like" evidence="16">
    <location>
        <begin position="499"/>
        <end position="652"/>
    </location>
</feature>
<dbReference type="Gene3D" id="3.90.440.10">
    <property type="entry name" value="Nitric Oxide Synthase,Heme Domain,Chain A domain 2"/>
    <property type="match status" value="1"/>
</dbReference>
<dbReference type="SUPFAM" id="SSF52343">
    <property type="entry name" value="Ferredoxin reductase-like, C-terminal NADP-linked domain"/>
    <property type="match status" value="1"/>
</dbReference>
<dbReference type="Gene3D" id="3.90.1230.10">
    <property type="entry name" value="Nitric Oxide Synthase, Chain A, domain 3"/>
    <property type="match status" value="1"/>
</dbReference>
<dbReference type="SUPFAM" id="SSF63380">
    <property type="entry name" value="Riboflavin synthase domain-like"/>
    <property type="match status" value="1"/>
</dbReference>
<keyword evidence="5 12" id="KW-0288">FMN</keyword>
<dbReference type="Proteomes" id="UP000276133">
    <property type="component" value="Unassembled WGS sequence"/>
</dbReference>
<keyword evidence="11 12" id="KW-0408">Iron</keyword>
<evidence type="ECO:0000256" key="3">
    <source>
        <dbReference type="ARBA" id="ARBA00022617"/>
    </source>
</evidence>
<dbReference type="InterPro" id="IPR000253">
    <property type="entry name" value="FHA_dom"/>
</dbReference>
<evidence type="ECO:0000256" key="5">
    <source>
        <dbReference type="ARBA" id="ARBA00022643"/>
    </source>
</evidence>
<dbReference type="InterPro" id="IPR001094">
    <property type="entry name" value="Flavdoxin-like"/>
</dbReference>
<evidence type="ECO:0000256" key="9">
    <source>
        <dbReference type="ARBA" id="ARBA00022860"/>
    </source>
</evidence>
<dbReference type="GO" id="GO:0006809">
    <property type="term" value="P:nitric oxide biosynthetic process"/>
    <property type="evidence" value="ECO:0007669"/>
    <property type="project" value="InterPro"/>
</dbReference>
<dbReference type="GO" id="GO:0010181">
    <property type="term" value="F:FMN binding"/>
    <property type="evidence" value="ECO:0007669"/>
    <property type="project" value="InterPro"/>
</dbReference>
<dbReference type="SUPFAM" id="SSF56512">
    <property type="entry name" value="Nitric oxide (NO) synthase oxygenase domain"/>
    <property type="match status" value="1"/>
</dbReference>
<keyword evidence="6 12" id="KW-0479">Metal-binding</keyword>
<feature type="binding site" description="axial binding residue" evidence="13">
    <location>
        <position position="175"/>
    </location>
    <ligand>
        <name>heme b</name>
        <dbReference type="ChEBI" id="CHEBI:60344"/>
    </ligand>
    <ligandPart>
        <name>Fe</name>
        <dbReference type="ChEBI" id="CHEBI:18248"/>
    </ligandPart>
</feature>
<dbReference type="Pfam" id="PF00258">
    <property type="entry name" value="Flavodoxin_1"/>
    <property type="match status" value="1"/>
</dbReference>
<dbReference type="PROSITE" id="PS50006">
    <property type="entry name" value="FHA_DOMAIN"/>
    <property type="match status" value="1"/>
</dbReference>
<dbReference type="SUPFAM" id="SSF52218">
    <property type="entry name" value="Flavoproteins"/>
    <property type="match status" value="1"/>
</dbReference>
<evidence type="ECO:0000259" key="15">
    <source>
        <dbReference type="PROSITE" id="PS50006"/>
    </source>
</evidence>
<comment type="caution">
    <text evidence="18">The sequence shown here is derived from an EMBL/GenBank/DDBJ whole genome shotgun (WGS) entry which is preliminary data.</text>
</comment>
<keyword evidence="4" id="KW-0285">Flavoprotein</keyword>
<comment type="catalytic activity">
    <reaction evidence="12">
        <text>2 L-arginine + 3 NADPH + 4 O2 + H(+) = 2 L-citrulline + 2 nitric oxide + 3 NADP(+) + 4 H2O</text>
        <dbReference type="Rhea" id="RHEA:19897"/>
        <dbReference type="ChEBI" id="CHEBI:15377"/>
        <dbReference type="ChEBI" id="CHEBI:15378"/>
        <dbReference type="ChEBI" id="CHEBI:15379"/>
        <dbReference type="ChEBI" id="CHEBI:16480"/>
        <dbReference type="ChEBI" id="CHEBI:32682"/>
        <dbReference type="ChEBI" id="CHEBI:57743"/>
        <dbReference type="ChEBI" id="CHEBI:57783"/>
        <dbReference type="ChEBI" id="CHEBI:58349"/>
        <dbReference type="EC" id="1.14.13.39"/>
    </reaction>
</comment>
<dbReference type="InterPro" id="IPR044944">
    <property type="entry name" value="NOS_dom_3"/>
</dbReference>
<dbReference type="InterPro" id="IPR050607">
    <property type="entry name" value="NOS"/>
</dbReference>
<comment type="function">
    <text evidence="12">Produces nitric oxide (NO) which is a messenger molecule with diverse functions.</text>
</comment>
<dbReference type="InterPro" id="IPR044943">
    <property type="entry name" value="NOS_dom_1"/>
</dbReference>
<dbReference type="Gene3D" id="3.40.50.80">
    <property type="entry name" value="Nucleotide-binding domain of ferredoxin-NADP reductase (FNR) module"/>
    <property type="match status" value="1"/>
</dbReference>